<evidence type="ECO:0000256" key="1">
    <source>
        <dbReference type="SAM" id="MobiDB-lite"/>
    </source>
</evidence>
<gene>
    <name evidence="2" type="ORF">M8445_18020</name>
</gene>
<keyword evidence="3" id="KW-1185">Reference proteome</keyword>
<name>A0ABY7V7D9_9DEIO</name>
<geneLocation type="plasmid" evidence="2 3">
    <name>pDATS03</name>
</geneLocation>
<sequence>MDSDSKANVTPETPMTPVRPSFTLHDVAAMWPEQPDPGLGQVTRMMEQIHQLTAPIRGALNVQRMSNTSVTLAMAEQVRAMVSSAHVPIAADMTAQLRDLGITRIARDLPQILEAQRQWAQEINRSITAAVHAAIPSLDQIQRLLEPDRRAVSVCKRAAEHGWPLDALLLMADDGVISALDEQLDEAEPSAYPEIFLSLLITHEPQLRAGTRRALHDLLPTERATDHFKAFEEALDCLTTGQHVRLVSQPMLARAEGVFTSTLQHRGLFPANGPSMLYTNHHKRSSERAAALSTLEQRLTRMPTRGRRTLLLVTSGARLTRQRDLLAETANLSAADSTPPLSRHHTLHDGFGSGTSAEALRSTLFFMNITLYLHACLNQPTVDEAVL</sequence>
<feature type="compositionally biased region" description="Polar residues" evidence="1">
    <location>
        <begin position="1"/>
        <end position="13"/>
    </location>
</feature>
<feature type="region of interest" description="Disordered" evidence="1">
    <location>
        <begin position="1"/>
        <end position="20"/>
    </location>
</feature>
<keyword evidence="2" id="KW-0614">Plasmid</keyword>
<protein>
    <submittedName>
        <fullName evidence="2">Uncharacterized protein</fullName>
    </submittedName>
</protein>
<reference evidence="2 3" key="1">
    <citation type="submission" date="2022-12" db="EMBL/GenBank/DDBJ databases">
        <title>Genome Sequence of Deinococcus aquaticus Type Strain PB314.</title>
        <authorList>
            <person name="Albert C."/>
            <person name="Hill J."/>
            <person name="Boren L."/>
            <person name="Scholz-Ng S."/>
            <person name="Fatema N."/>
            <person name="Grosso R."/>
            <person name="Soboslay E."/>
            <person name="Tuohy J."/>
        </authorList>
    </citation>
    <scope>NUCLEOTIDE SEQUENCE [LARGE SCALE GENOMIC DNA]</scope>
    <source>
        <strain evidence="2 3">PB-314</strain>
        <plasmid evidence="2 3">pDATS03</plasmid>
    </source>
</reference>
<proteinExistence type="predicted"/>
<organism evidence="2 3">
    <name type="scientific">Deinococcus aquaticus</name>
    <dbReference type="NCBI Taxonomy" id="328692"/>
    <lineage>
        <taxon>Bacteria</taxon>
        <taxon>Thermotogati</taxon>
        <taxon>Deinococcota</taxon>
        <taxon>Deinococci</taxon>
        <taxon>Deinococcales</taxon>
        <taxon>Deinococcaceae</taxon>
        <taxon>Deinococcus</taxon>
    </lineage>
</organism>
<dbReference type="EMBL" id="CP115168">
    <property type="protein sequence ID" value="WDA60801.1"/>
    <property type="molecule type" value="Genomic_DNA"/>
</dbReference>
<evidence type="ECO:0000313" key="2">
    <source>
        <dbReference type="EMBL" id="WDA60801.1"/>
    </source>
</evidence>
<accession>A0ABY7V7D9</accession>
<evidence type="ECO:0000313" key="3">
    <source>
        <dbReference type="Proteomes" id="UP001217044"/>
    </source>
</evidence>
<dbReference type="Proteomes" id="UP001217044">
    <property type="component" value="Plasmid pDATS03"/>
</dbReference>
<dbReference type="RefSeq" id="WP_273991543.1">
    <property type="nucleotide sequence ID" value="NZ_BAABQT010000027.1"/>
</dbReference>